<dbReference type="EMBL" id="FOOQ01000001">
    <property type="protein sequence ID" value="SFF92148.1"/>
    <property type="molecule type" value="Genomic_DNA"/>
</dbReference>
<dbReference type="STRING" id="553467.SAMN04488063_0804"/>
<accession>A0A1I2MM48</accession>
<feature type="domain" description="DUF302" evidence="1">
    <location>
        <begin position="51"/>
        <end position="110"/>
    </location>
</feature>
<keyword evidence="3" id="KW-1185">Reference proteome</keyword>
<dbReference type="AlphaFoldDB" id="A0A1I2MM48"/>
<dbReference type="PIRSF" id="PIRSF021774">
    <property type="entry name" value="UCP021774"/>
    <property type="match status" value="1"/>
</dbReference>
<dbReference type="OrthoDB" id="193855at2157"/>
<dbReference type="InterPro" id="IPR035923">
    <property type="entry name" value="TT1751-like_sf"/>
</dbReference>
<dbReference type="Pfam" id="PF03625">
    <property type="entry name" value="DUF302"/>
    <property type="match status" value="1"/>
</dbReference>
<dbReference type="RefSeq" id="WP_092888710.1">
    <property type="nucleotide sequence ID" value="NZ_FOOQ01000001.1"/>
</dbReference>
<protein>
    <submittedName>
        <fullName evidence="2">Uncharacterized conserved protein, DUF302 family</fullName>
    </submittedName>
</protein>
<dbReference type="PANTHER" id="PTHR38342">
    <property type="entry name" value="SLR5037 PROTEIN"/>
    <property type="match status" value="1"/>
</dbReference>
<sequence>MALPFDPESLDSDDIGEKRATLRMDHEEAVEHVREAFTDAGFGVATEFSPSDLLNEKVDADREPYYVLGACNPEVADRVLDASDGRMGALFPCNVVVWQEKPGVQTVYHVSIMRIGRLTGLAPDDETMAEIIERTGELAEEAYANLDSE</sequence>
<dbReference type="Proteomes" id="UP000198876">
    <property type="component" value="Unassembled WGS sequence"/>
</dbReference>
<evidence type="ECO:0000313" key="3">
    <source>
        <dbReference type="Proteomes" id="UP000198876"/>
    </source>
</evidence>
<organism evidence="2 3">
    <name type="scientific">Halopelagius inordinatus</name>
    <dbReference type="NCBI Taxonomy" id="553467"/>
    <lineage>
        <taxon>Archaea</taxon>
        <taxon>Methanobacteriati</taxon>
        <taxon>Methanobacteriota</taxon>
        <taxon>Stenosarchaea group</taxon>
        <taxon>Halobacteria</taxon>
        <taxon>Halobacteriales</taxon>
        <taxon>Haloferacaceae</taxon>
    </lineage>
</organism>
<dbReference type="InterPro" id="IPR005180">
    <property type="entry name" value="DUF302"/>
</dbReference>
<dbReference type="CDD" id="cd14797">
    <property type="entry name" value="DUF302"/>
    <property type="match status" value="1"/>
</dbReference>
<reference evidence="3" key="1">
    <citation type="submission" date="2016-10" db="EMBL/GenBank/DDBJ databases">
        <authorList>
            <person name="Varghese N."/>
            <person name="Submissions S."/>
        </authorList>
    </citation>
    <scope>NUCLEOTIDE SEQUENCE [LARGE SCALE GENOMIC DNA]</scope>
    <source>
        <strain evidence="3">CGMCC 1.7739</strain>
    </source>
</reference>
<gene>
    <name evidence="2" type="ORF">SAMN04488063_0804</name>
</gene>
<dbReference type="SUPFAM" id="SSF103247">
    <property type="entry name" value="TT1751-like"/>
    <property type="match status" value="1"/>
</dbReference>
<evidence type="ECO:0000313" key="2">
    <source>
        <dbReference type="EMBL" id="SFF92148.1"/>
    </source>
</evidence>
<dbReference type="PANTHER" id="PTHR38342:SF1">
    <property type="entry name" value="SLR5037 PROTEIN"/>
    <property type="match status" value="1"/>
</dbReference>
<name>A0A1I2MM48_9EURY</name>
<evidence type="ECO:0000259" key="1">
    <source>
        <dbReference type="Pfam" id="PF03625"/>
    </source>
</evidence>
<dbReference type="InterPro" id="IPR016796">
    <property type="entry name" value="UCP021774"/>
</dbReference>
<dbReference type="Gene3D" id="3.30.310.70">
    <property type="entry name" value="TT1751-like domain"/>
    <property type="match status" value="1"/>
</dbReference>
<proteinExistence type="predicted"/>